<comment type="caution">
    <text evidence="8">The sequence shown here is derived from an EMBL/GenBank/DDBJ whole genome shotgun (WGS) entry which is preliminary data.</text>
</comment>
<feature type="compositionally biased region" description="Gly residues" evidence="6">
    <location>
        <begin position="339"/>
        <end position="366"/>
    </location>
</feature>
<feature type="region of interest" description="Disordered" evidence="6">
    <location>
        <begin position="304"/>
        <end position="382"/>
    </location>
</feature>
<feature type="transmembrane region" description="Helical" evidence="7">
    <location>
        <begin position="260"/>
        <end position="278"/>
    </location>
</feature>
<dbReference type="AlphaFoldDB" id="A0A2P8E5H1"/>
<dbReference type="PANTHER" id="PTHR30213:SF1">
    <property type="entry name" value="INNER MEMBRANE PROTEIN YHJD"/>
    <property type="match status" value="1"/>
</dbReference>
<keyword evidence="4 7" id="KW-1133">Transmembrane helix</keyword>
<evidence type="ECO:0000313" key="9">
    <source>
        <dbReference type="Proteomes" id="UP000243528"/>
    </source>
</evidence>
<evidence type="ECO:0000256" key="3">
    <source>
        <dbReference type="ARBA" id="ARBA00022692"/>
    </source>
</evidence>
<feature type="compositionally biased region" description="Basic and acidic residues" evidence="6">
    <location>
        <begin position="304"/>
        <end position="321"/>
    </location>
</feature>
<feature type="transmembrane region" description="Helical" evidence="7">
    <location>
        <begin position="231"/>
        <end position="254"/>
    </location>
</feature>
<feature type="transmembrane region" description="Helical" evidence="7">
    <location>
        <begin position="52"/>
        <end position="73"/>
    </location>
</feature>
<gene>
    <name evidence="8" type="ORF">CLV30_105168</name>
</gene>
<evidence type="ECO:0000256" key="1">
    <source>
        <dbReference type="ARBA" id="ARBA00004651"/>
    </source>
</evidence>
<keyword evidence="5 7" id="KW-0472">Membrane</keyword>
<dbReference type="PANTHER" id="PTHR30213">
    <property type="entry name" value="INNER MEMBRANE PROTEIN YHJD"/>
    <property type="match status" value="1"/>
</dbReference>
<evidence type="ECO:0000313" key="8">
    <source>
        <dbReference type="EMBL" id="PSL04702.1"/>
    </source>
</evidence>
<evidence type="ECO:0000256" key="6">
    <source>
        <dbReference type="SAM" id="MobiDB-lite"/>
    </source>
</evidence>
<dbReference type="OrthoDB" id="4127374at2"/>
<evidence type="ECO:0000256" key="4">
    <source>
        <dbReference type="ARBA" id="ARBA00022989"/>
    </source>
</evidence>
<comment type="subcellular location">
    <subcellularLocation>
        <location evidence="1">Cell membrane</location>
        <topology evidence="1">Multi-pass membrane protein</topology>
    </subcellularLocation>
</comment>
<evidence type="ECO:0000256" key="5">
    <source>
        <dbReference type="ARBA" id="ARBA00023136"/>
    </source>
</evidence>
<name>A0A2P8E5H1_9ACTN</name>
<dbReference type="Proteomes" id="UP000243528">
    <property type="component" value="Unassembled WGS sequence"/>
</dbReference>
<organism evidence="8 9">
    <name type="scientific">Haloactinopolyspora alba</name>
    <dbReference type="NCBI Taxonomy" id="648780"/>
    <lineage>
        <taxon>Bacteria</taxon>
        <taxon>Bacillati</taxon>
        <taxon>Actinomycetota</taxon>
        <taxon>Actinomycetes</taxon>
        <taxon>Jiangellales</taxon>
        <taxon>Jiangellaceae</taxon>
        <taxon>Haloactinopolyspora</taxon>
    </lineage>
</organism>
<feature type="transmembrane region" description="Helical" evidence="7">
    <location>
        <begin position="156"/>
        <end position="180"/>
    </location>
</feature>
<evidence type="ECO:0000256" key="2">
    <source>
        <dbReference type="ARBA" id="ARBA00022475"/>
    </source>
</evidence>
<dbReference type="RefSeq" id="WP_106536897.1">
    <property type="nucleotide sequence ID" value="NZ_PYGE01000005.1"/>
</dbReference>
<proteinExistence type="predicted"/>
<dbReference type="EMBL" id="PYGE01000005">
    <property type="protein sequence ID" value="PSL04702.1"/>
    <property type="molecule type" value="Genomic_DNA"/>
</dbReference>
<dbReference type="Pfam" id="PF03631">
    <property type="entry name" value="Virul_fac_BrkB"/>
    <property type="match status" value="1"/>
</dbReference>
<evidence type="ECO:0000256" key="7">
    <source>
        <dbReference type="SAM" id="Phobius"/>
    </source>
</evidence>
<reference evidence="8 9" key="1">
    <citation type="submission" date="2018-03" db="EMBL/GenBank/DDBJ databases">
        <title>Genomic Encyclopedia of Archaeal and Bacterial Type Strains, Phase II (KMG-II): from individual species to whole genera.</title>
        <authorList>
            <person name="Goeker M."/>
        </authorList>
    </citation>
    <scope>NUCLEOTIDE SEQUENCE [LARGE SCALE GENOMIC DNA]</scope>
    <source>
        <strain evidence="8 9">DSM 45211</strain>
    </source>
</reference>
<feature type="transmembrane region" description="Helical" evidence="7">
    <location>
        <begin position="200"/>
        <end position="219"/>
    </location>
</feature>
<dbReference type="InterPro" id="IPR017039">
    <property type="entry name" value="Virul_fac_BrkB"/>
</dbReference>
<keyword evidence="9" id="KW-1185">Reference proteome</keyword>
<accession>A0A2P8E5H1</accession>
<sequence>MITWFRRWWQRLQRVWQRLRRIWERLEPTLPVRSWQRYGDLRGDRLAGAASFYGFVSLFPLVLLAASAASAVAGQAGIETVQDLVNENLPGFGSESESGIDVSSFHRNSGTLGLISGVGLLYTGMRWVDSIRAAVRSMWLIEDKPGNIVVRKTFDLLALGGLGVLLTLSWGTSVILRRMARDLVDWFGIEGLGEAGTLEAISWVLSIGVNTLLFSYLLAGLPRIIVPARNLLLTALLGAFAFEVLKTFLVEYVVGPASNSAYAAFATPLAMLAWIYLVTRLLMLLAALTVESALDELEAEERAKGMHSERLASAERAGTDRRRARAGAGAGTPAAGAVTEGGAGAEGGMGAGGGAGAEGAAGAGEEAGGRPRPAARGPVLEPTARQARAVGMAAGTVLGAAGVGLTLLAGRAARTARAVFGPRSGD</sequence>
<feature type="compositionally biased region" description="Low complexity" evidence="6">
    <location>
        <begin position="367"/>
        <end position="377"/>
    </location>
</feature>
<protein>
    <submittedName>
        <fullName evidence="8">Membrane protein</fullName>
    </submittedName>
</protein>
<keyword evidence="2" id="KW-1003">Cell membrane</keyword>
<keyword evidence="3 7" id="KW-0812">Transmembrane</keyword>
<dbReference type="GO" id="GO:0005886">
    <property type="term" value="C:plasma membrane"/>
    <property type="evidence" value="ECO:0007669"/>
    <property type="project" value="UniProtKB-SubCell"/>
</dbReference>
<feature type="transmembrane region" description="Helical" evidence="7">
    <location>
        <begin position="112"/>
        <end position="135"/>
    </location>
</feature>